<feature type="region of interest" description="Disordered" evidence="1">
    <location>
        <begin position="93"/>
        <end position="179"/>
    </location>
</feature>
<proteinExistence type="predicted"/>
<dbReference type="EMBL" id="LR743602">
    <property type="protein sequence ID" value="CAA2632117.1"/>
    <property type="molecule type" value="Genomic_DNA"/>
</dbReference>
<evidence type="ECO:0000256" key="1">
    <source>
        <dbReference type="SAM" id="MobiDB-lite"/>
    </source>
</evidence>
<sequence>MDGYDPGSAMGGYYYDNPPVAAPPFDASPAAGQSGYPAPLNGVELQASDTCPKNYIIVDQTDNRSRIMFHPALAQKFGYQNFDIGRAFEPDYGRNHGRQSDNLDRASSSLKEDSDDIDALLSLEDEDEEDDVVSTGRTPGSYGGNSPDSVSSADRIPFECSMSGAAGGPKKKERMKKMQMDTPAVLDEAVRYLKSLKVEVKKLQNFKN</sequence>
<gene>
    <name evidence="2" type="ORF">SI7747_15017756</name>
</gene>
<protein>
    <submittedName>
        <fullName evidence="2">Uncharacterized protein</fullName>
    </submittedName>
</protein>
<feature type="compositionally biased region" description="Basic and acidic residues" evidence="1">
    <location>
        <begin position="93"/>
        <end position="104"/>
    </location>
</feature>
<dbReference type="EMBL" id="CACRZD030000015">
    <property type="protein sequence ID" value="CAA6671348.1"/>
    <property type="molecule type" value="Genomic_DNA"/>
</dbReference>
<accession>A0A7I8JMF8</accession>
<organism evidence="2">
    <name type="scientific">Spirodela intermedia</name>
    <name type="common">Intermediate duckweed</name>
    <dbReference type="NCBI Taxonomy" id="51605"/>
    <lineage>
        <taxon>Eukaryota</taxon>
        <taxon>Viridiplantae</taxon>
        <taxon>Streptophyta</taxon>
        <taxon>Embryophyta</taxon>
        <taxon>Tracheophyta</taxon>
        <taxon>Spermatophyta</taxon>
        <taxon>Magnoliopsida</taxon>
        <taxon>Liliopsida</taxon>
        <taxon>Araceae</taxon>
        <taxon>Lemnoideae</taxon>
        <taxon>Spirodela</taxon>
    </lineage>
</organism>
<dbReference type="AlphaFoldDB" id="A0A7I8JMF8"/>
<evidence type="ECO:0000313" key="2">
    <source>
        <dbReference type="EMBL" id="CAA2632117.1"/>
    </source>
</evidence>
<feature type="compositionally biased region" description="Acidic residues" evidence="1">
    <location>
        <begin position="113"/>
        <end position="132"/>
    </location>
</feature>
<dbReference type="PANTHER" id="PTHR36066">
    <property type="entry name" value="TRANSCRIPTION FACTOR BHLH145"/>
    <property type="match status" value="1"/>
</dbReference>
<keyword evidence="3" id="KW-1185">Reference proteome</keyword>
<evidence type="ECO:0000313" key="3">
    <source>
        <dbReference type="Proteomes" id="UP001189122"/>
    </source>
</evidence>
<name>A0A7I8JMF8_SPIIN</name>
<reference evidence="2 3" key="1">
    <citation type="submission" date="2019-12" db="EMBL/GenBank/DDBJ databases">
        <authorList>
            <person name="Scholz U."/>
            <person name="Mascher M."/>
            <person name="Fiebig A."/>
        </authorList>
    </citation>
    <scope>NUCLEOTIDE SEQUENCE</scope>
</reference>
<dbReference type="InterPro" id="IPR037546">
    <property type="entry name" value="SAC51-like"/>
</dbReference>
<dbReference type="PANTHER" id="PTHR36066:SF11">
    <property type="entry name" value="TRANSCRIPTION FACTOR BHLH144"/>
    <property type="match status" value="1"/>
</dbReference>
<dbReference type="Proteomes" id="UP001189122">
    <property type="component" value="Unassembled WGS sequence"/>
</dbReference>